<evidence type="ECO:0000313" key="2">
    <source>
        <dbReference type="Proteomes" id="UP000489600"/>
    </source>
</evidence>
<comment type="caution">
    <text evidence="1">The sequence shown here is derived from an EMBL/GenBank/DDBJ whole genome shotgun (WGS) entry which is preliminary data.</text>
</comment>
<name>A0A565BFL8_9BRAS</name>
<evidence type="ECO:0000313" key="1">
    <source>
        <dbReference type="EMBL" id="VVA99650.1"/>
    </source>
</evidence>
<keyword evidence="2" id="KW-1185">Reference proteome</keyword>
<gene>
    <name evidence="1" type="ORF">ANE_LOCUS10095</name>
</gene>
<dbReference type="EMBL" id="CABITT030000003">
    <property type="protein sequence ID" value="VVA99650.1"/>
    <property type="molecule type" value="Genomic_DNA"/>
</dbReference>
<sequence>MHLVCAAAILPNHSKPYLEEIQETRALSGKTQEFIVNFDEKLKKLEEEEGV</sequence>
<dbReference type="AlphaFoldDB" id="A0A565BFL8"/>
<dbReference type="Proteomes" id="UP000489600">
    <property type="component" value="Unassembled WGS sequence"/>
</dbReference>
<proteinExistence type="predicted"/>
<accession>A0A565BFL8</accession>
<protein>
    <submittedName>
        <fullName evidence="1">Uncharacterized protein</fullName>
    </submittedName>
</protein>
<organism evidence="1 2">
    <name type="scientific">Arabis nemorensis</name>
    <dbReference type="NCBI Taxonomy" id="586526"/>
    <lineage>
        <taxon>Eukaryota</taxon>
        <taxon>Viridiplantae</taxon>
        <taxon>Streptophyta</taxon>
        <taxon>Embryophyta</taxon>
        <taxon>Tracheophyta</taxon>
        <taxon>Spermatophyta</taxon>
        <taxon>Magnoliopsida</taxon>
        <taxon>eudicotyledons</taxon>
        <taxon>Gunneridae</taxon>
        <taxon>Pentapetalae</taxon>
        <taxon>rosids</taxon>
        <taxon>malvids</taxon>
        <taxon>Brassicales</taxon>
        <taxon>Brassicaceae</taxon>
        <taxon>Arabideae</taxon>
        <taxon>Arabis</taxon>
    </lineage>
</organism>
<reference evidence="1" key="1">
    <citation type="submission" date="2019-07" db="EMBL/GenBank/DDBJ databases">
        <authorList>
            <person name="Dittberner H."/>
        </authorList>
    </citation>
    <scope>NUCLEOTIDE SEQUENCE [LARGE SCALE GENOMIC DNA]</scope>
</reference>